<feature type="domain" description="Porphobilinogen deaminase C-terminal" evidence="7">
    <location>
        <begin position="223"/>
        <end position="292"/>
    </location>
</feature>
<dbReference type="PANTHER" id="PTHR11557">
    <property type="entry name" value="PORPHOBILINOGEN DEAMINASE"/>
    <property type="match status" value="1"/>
</dbReference>
<feature type="domain" description="Porphobilinogen deaminase N-terminal" evidence="6">
    <location>
        <begin position="6"/>
        <end position="210"/>
    </location>
</feature>
<comment type="cofactor">
    <cofactor evidence="1">
        <name>dipyrromethane</name>
        <dbReference type="ChEBI" id="CHEBI:60342"/>
    </cofactor>
</comment>
<dbReference type="PRINTS" id="PR00151">
    <property type="entry name" value="PORPHBDMNASE"/>
</dbReference>
<keyword evidence="5" id="KW-0627">Porphyrin biosynthesis</keyword>
<evidence type="ECO:0000313" key="9">
    <source>
        <dbReference type="Proteomes" id="UP001162131"/>
    </source>
</evidence>
<keyword evidence="4" id="KW-0808">Transferase</keyword>
<proteinExistence type="inferred from homology"/>
<dbReference type="InterPro" id="IPR036803">
    <property type="entry name" value="Porphobilinogen_deaminase_C_sf"/>
</dbReference>
<dbReference type="InterPro" id="IPR022418">
    <property type="entry name" value="Porphobilinogen_deaminase_C"/>
</dbReference>
<name>A0AAU9IBI6_9CILI</name>
<organism evidence="8 9">
    <name type="scientific">Blepharisma stoltei</name>
    <dbReference type="NCBI Taxonomy" id="1481888"/>
    <lineage>
        <taxon>Eukaryota</taxon>
        <taxon>Sar</taxon>
        <taxon>Alveolata</taxon>
        <taxon>Ciliophora</taxon>
        <taxon>Postciliodesmatophora</taxon>
        <taxon>Heterotrichea</taxon>
        <taxon>Heterotrichida</taxon>
        <taxon>Blepharismidae</taxon>
        <taxon>Blepharisma</taxon>
    </lineage>
</organism>
<dbReference type="AlphaFoldDB" id="A0AAU9IBI6"/>
<dbReference type="GO" id="GO:0005737">
    <property type="term" value="C:cytoplasm"/>
    <property type="evidence" value="ECO:0007669"/>
    <property type="project" value="TreeGrafter"/>
</dbReference>
<evidence type="ECO:0000256" key="3">
    <source>
        <dbReference type="ARBA" id="ARBA00012655"/>
    </source>
</evidence>
<evidence type="ECO:0000256" key="4">
    <source>
        <dbReference type="ARBA" id="ARBA00022679"/>
    </source>
</evidence>
<dbReference type="NCBIfam" id="TIGR00212">
    <property type="entry name" value="hemC"/>
    <property type="match status" value="1"/>
</dbReference>
<gene>
    <name evidence="8" type="ORF">BSTOLATCC_MIC3571</name>
</gene>
<dbReference type="Proteomes" id="UP001162131">
    <property type="component" value="Unassembled WGS sequence"/>
</dbReference>
<dbReference type="PIRSF" id="PIRSF001438">
    <property type="entry name" value="4pyrrol_synth_OHMeBilane_synth"/>
    <property type="match status" value="1"/>
</dbReference>
<dbReference type="Pfam" id="PF03900">
    <property type="entry name" value="Porphobil_deamC"/>
    <property type="match status" value="1"/>
</dbReference>
<dbReference type="SUPFAM" id="SSF53850">
    <property type="entry name" value="Periplasmic binding protein-like II"/>
    <property type="match status" value="1"/>
</dbReference>
<sequence>MEQRTLRIASRQSQLALVQTRYIQSLIGGEIVGITSEGDVELWQPLYTMPGVGVFVKQLEVEIVSRRADLAVHSLKDMPTQQPPELYLAAVPRFTTPRGDVAILKPGFTSLEDLPEGSIVGTSSLRRIAALRHQYRHKNFTYSDIRGNLNTRIAKLNKGDYDCIILAEAGLQRLGWDDLNIFRLPEDVFLHAPAQAALGIECRSDDEELIDYLKRIEDRETRLRVDAEREFMKDLEGGCKLPIGVFTEIIGDELRLIGQVWHPIENFTIREEIKGPLSQARELGRALSEIMKEKGGVDLLQSIRLAV</sequence>
<evidence type="ECO:0000256" key="5">
    <source>
        <dbReference type="ARBA" id="ARBA00023244"/>
    </source>
</evidence>
<comment type="similarity">
    <text evidence="2">Belongs to the HMBS family.</text>
</comment>
<reference evidence="8" key="1">
    <citation type="submission" date="2021-09" db="EMBL/GenBank/DDBJ databases">
        <authorList>
            <consortium name="AG Swart"/>
            <person name="Singh M."/>
            <person name="Singh A."/>
            <person name="Seah K."/>
            <person name="Emmerich C."/>
        </authorList>
    </citation>
    <scope>NUCLEOTIDE SEQUENCE</scope>
    <source>
        <strain evidence="8">ATCC30299</strain>
    </source>
</reference>
<dbReference type="GO" id="GO:0006783">
    <property type="term" value="P:heme biosynthetic process"/>
    <property type="evidence" value="ECO:0007669"/>
    <property type="project" value="TreeGrafter"/>
</dbReference>
<evidence type="ECO:0000259" key="7">
    <source>
        <dbReference type="Pfam" id="PF03900"/>
    </source>
</evidence>
<comment type="caution">
    <text evidence="8">The sequence shown here is derived from an EMBL/GenBank/DDBJ whole genome shotgun (WGS) entry which is preliminary data.</text>
</comment>
<evidence type="ECO:0000259" key="6">
    <source>
        <dbReference type="Pfam" id="PF01379"/>
    </source>
</evidence>
<evidence type="ECO:0000313" key="8">
    <source>
        <dbReference type="EMBL" id="CAG9311280.1"/>
    </source>
</evidence>
<dbReference type="EMBL" id="CAJZBQ010000004">
    <property type="protein sequence ID" value="CAG9311280.1"/>
    <property type="molecule type" value="Genomic_DNA"/>
</dbReference>
<dbReference type="FunFam" id="3.40.190.10:FF:000005">
    <property type="entry name" value="Porphobilinogen deaminase"/>
    <property type="match status" value="1"/>
</dbReference>
<dbReference type="PANTHER" id="PTHR11557:SF0">
    <property type="entry name" value="PORPHOBILINOGEN DEAMINASE"/>
    <property type="match status" value="1"/>
</dbReference>
<accession>A0AAU9IBI6</accession>
<dbReference type="Pfam" id="PF01379">
    <property type="entry name" value="Porphobil_deam"/>
    <property type="match status" value="1"/>
</dbReference>
<evidence type="ECO:0000256" key="2">
    <source>
        <dbReference type="ARBA" id="ARBA00005638"/>
    </source>
</evidence>
<dbReference type="EC" id="2.5.1.61" evidence="3"/>
<dbReference type="Gene3D" id="3.40.190.10">
    <property type="entry name" value="Periplasmic binding protein-like II"/>
    <property type="match status" value="2"/>
</dbReference>
<dbReference type="Gene3D" id="3.30.160.40">
    <property type="entry name" value="Porphobilinogen deaminase, C-terminal domain"/>
    <property type="match status" value="1"/>
</dbReference>
<evidence type="ECO:0000256" key="1">
    <source>
        <dbReference type="ARBA" id="ARBA00001916"/>
    </source>
</evidence>
<dbReference type="InterPro" id="IPR022417">
    <property type="entry name" value="Porphobilin_deaminase_N"/>
</dbReference>
<dbReference type="SUPFAM" id="SSF54782">
    <property type="entry name" value="Porphobilinogen deaminase (hydroxymethylbilane synthase), C-terminal domain"/>
    <property type="match status" value="1"/>
</dbReference>
<dbReference type="InterPro" id="IPR000860">
    <property type="entry name" value="HemC"/>
</dbReference>
<protein>
    <recommendedName>
        <fullName evidence="3">hydroxymethylbilane synthase</fullName>
        <ecNumber evidence="3">2.5.1.61</ecNumber>
    </recommendedName>
</protein>
<dbReference type="GO" id="GO:0004418">
    <property type="term" value="F:hydroxymethylbilane synthase activity"/>
    <property type="evidence" value="ECO:0007669"/>
    <property type="project" value="UniProtKB-EC"/>
</dbReference>
<keyword evidence="9" id="KW-1185">Reference proteome</keyword>